<name>A0ABQ5IXI6_9ASTR</name>
<accession>A0ABQ5IXI6</accession>
<organism evidence="2 3">
    <name type="scientific">Tanacetum coccineum</name>
    <dbReference type="NCBI Taxonomy" id="301880"/>
    <lineage>
        <taxon>Eukaryota</taxon>
        <taxon>Viridiplantae</taxon>
        <taxon>Streptophyta</taxon>
        <taxon>Embryophyta</taxon>
        <taxon>Tracheophyta</taxon>
        <taxon>Spermatophyta</taxon>
        <taxon>Magnoliopsida</taxon>
        <taxon>eudicotyledons</taxon>
        <taxon>Gunneridae</taxon>
        <taxon>Pentapetalae</taxon>
        <taxon>asterids</taxon>
        <taxon>campanulids</taxon>
        <taxon>Asterales</taxon>
        <taxon>Asteraceae</taxon>
        <taxon>Asteroideae</taxon>
        <taxon>Anthemideae</taxon>
        <taxon>Anthemidinae</taxon>
        <taxon>Tanacetum</taxon>
    </lineage>
</organism>
<proteinExistence type="predicted"/>
<evidence type="ECO:0000313" key="2">
    <source>
        <dbReference type="EMBL" id="GJU04950.1"/>
    </source>
</evidence>
<reference evidence="2" key="2">
    <citation type="submission" date="2022-01" db="EMBL/GenBank/DDBJ databases">
        <authorList>
            <person name="Yamashiro T."/>
            <person name="Shiraishi A."/>
            <person name="Satake H."/>
            <person name="Nakayama K."/>
        </authorList>
    </citation>
    <scope>NUCLEOTIDE SEQUENCE</scope>
</reference>
<comment type="caution">
    <text evidence="2">The sequence shown here is derived from an EMBL/GenBank/DDBJ whole genome shotgun (WGS) entry which is preliminary data.</text>
</comment>
<keyword evidence="3" id="KW-1185">Reference proteome</keyword>
<dbReference type="EMBL" id="BQNB010021300">
    <property type="protein sequence ID" value="GJU04950.1"/>
    <property type="molecule type" value="Genomic_DNA"/>
</dbReference>
<sequence length="179" mass="19714">MVPFLFISNERMIRMIYNDEGGSHILHDEMGKLIPPIIAYGVNNSANITFVLRPAENVTHPDANMAFDLRQTGDVLPWPGGANIAFDLVPDLQCLLPQWAHGGVVAPRLHAWVSNGSRYDKRADIRCVGGSVKNKTVGHKLKLNLKAAKEATKKTVDLKPNPKTPVKPKSKEVDSVKSE</sequence>
<reference evidence="2" key="1">
    <citation type="journal article" date="2022" name="Int. J. Mol. Sci.">
        <title>Draft Genome of Tanacetum Coccineum: Genomic Comparison of Closely Related Tanacetum-Family Plants.</title>
        <authorList>
            <person name="Yamashiro T."/>
            <person name="Shiraishi A."/>
            <person name="Nakayama K."/>
            <person name="Satake H."/>
        </authorList>
    </citation>
    <scope>NUCLEOTIDE SEQUENCE</scope>
</reference>
<protein>
    <submittedName>
        <fullName evidence="2">Uncharacterized protein</fullName>
    </submittedName>
</protein>
<feature type="region of interest" description="Disordered" evidence="1">
    <location>
        <begin position="151"/>
        <end position="179"/>
    </location>
</feature>
<evidence type="ECO:0000256" key="1">
    <source>
        <dbReference type="SAM" id="MobiDB-lite"/>
    </source>
</evidence>
<evidence type="ECO:0000313" key="3">
    <source>
        <dbReference type="Proteomes" id="UP001151760"/>
    </source>
</evidence>
<feature type="compositionally biased region" description="Basic and acidic residues" evidence="1">
    <location>
        <begin position="169"/>
        <end position="179"/>
    </location>
</feature>
<gene>
    <name evidence="2" type="ORF">Tco_1121380</name>
</gene>
<dbReference type="Proteomes" id="UP001151760">
    <property type="component" value="Unassembled WGS sequence"/>
</dbReference>